<reference evidence="1 2" key="1">
    <citation type="journal article" date="2021" name="Microbiol. Spectr.">
        <title>A Single Bacterium Capable of Oxidation and Reduction of Iron at Circumneutral pH.</title>
        <authorList>
            <person name="Kato S."/>
            <person name="Ohkuma M."/>
        </authorList>
    </citation>
    <scope>NUCLEOTIDE SEQUENCE [LARGE SCALE GENOMIC DNA]</scope>
    <source>
        <strain evidence="1 2">MIZ03</strain>
    </source>
</reference>
<evidence type="ECO:0000313" key="2">
    <source>
        <dbReference type="Proteomes" id="UP000824366"/>
    </source>
</evidence>
<protein>
    <submittedName>
        <fullName evidence="1">Uncharacterized protein</fullName>
    </submittedName>
</protein>
<accession>A0ABM7MJQ3</accession>
<proteinExistence type="predicted"/>
<sequence length="290" mass="32555">MQFDFFNDNQSVSLRNDVILALEQGDTATAQQAWQILKADFPQDDCLNSLQVLIQALAQRSPEPFADHTALHQARQHLQDQIEPAARRNLGISAAATWLRARWQELAERATALAYHPEHKNAHTAPLWLQAGQWQAAADAVARIESWRRIPAPLAWMLHARLALQGLQPNWGLLAELAWLSPGRLELVLSQQPDPLLQPLQARFGQTFEGAGDATDLAWFPAWVLTERPNLASHLAQAQAGLHLAPEQAMRLMLELLGLEHQGRHHDVIERRKTLRGLHASLYAAYMASR</sequence>
<dbReference type="RefSeq" id="WP_223910094.1">
    <property type="nucleotide sequence ID" value="NZ_AP024238.1"/>
</dbReference>
<keyword evidence="2" id="KW-1185">Reference proteome</keyword>
<name>A0ABM7MJQ3_9BURK</name>
<evidence type="ECO:0000313" key="1">
    <source>
        <dbReference type="EMBL" id="BCO26515.1"/>
    </source>
</evidence>
<dbReference type="Proteomes" id="UP000824366">
    <property type="component" value="Chromosome"/>
</dbReference>
<gene>
    <name evidence="1" type="ORF">MIZ03_1398</name>
</gene>
<organism evidence="1 2">
    <name type="scientific">Rhodoferax lithotrophicus</name>
    <dbReference type="NCBI Taxonomy" id="2798804"/>
    <lineage>
        <taxon>Bacteria</taxon>
        <taxon>Pseudomonadati</taxon>
        <taxon>Pseudomonadota</taxon>
        <taxon>Betaproteobacteria</taxon>
        <taxon>Burkholderiales</taxon>
        <taxon>Comamonadaceae</taxon>
        <taxon>Rhodoferax</taxon>
    </lineage>
</organism>
<dbReference type="EMBL" id="AP024238">
    <property type="protein sequence ID" value="BCO26515.1"/>
    <property type="molecule type" value="Genomic_DNA"/>
</dbReference>